<evidence type="ECO:0000313" key="3">
    <source>
        <dbReference type="EMBL" id="EKF37639.1"/>
    </source>
</evidence>
<comment type="caution">
    <text evidence="3">The sequence shown here is derived from an EMBL/GenBank/DDBJ whole genome shotgun (WGS) entry which is preliminary data.</text>
</comment>
<evidence type="ECO:0000256" key="1">
    <source>
        <dbReference type="SAM" id="MobiDB-lite"/>
    </source>
</evidence>
<feature type="region of interest" description="Disordered" evidence="1">
    <location>
        <begin position="741"/>
        <end position="796"/>
    </location>
</feature>
<dbReference type="Proteomes" id="UP000007350">
    <property type="component" value="Unassembled WGS sequence"/>
</dbReference>
<dbReference type="PROSITE" id="PS50004">
    <property type="entry name" value="C2"/>
    <property type="match status" value="1"/>
</dbReference>
<proteinExistence type="predicted"/>
<dbReference type="GO" id="GO:0010828">
    <property type="term" value="P:positive regulation of D-glucose transmembrane transport"/>
    <property type="evidence" value="ECO:0007669"/>
    <property type="project" value="TreeGrafter"/>
</dbReference>
<dbReference type="PANTHER" id="PTHR37412">
    <property type="entry name" value="C2 DOMAIN-CONTAINING PROTEIN 5"/>
    <property type="match status" value="1"/>
</dbReference>
<reference evidence="3 4" key="1">
    <citation type="journal article" date="2012" name="BMC Genomics">
        <title>Comparative genomic analysis of human infective Trypanosoma cruzi lineages with the bat-restricted subspecies T. cruzi marinkellei.</title>
        <authorList>
            <person name="Franzen O."/>
            <person name="Talavera-Lopez C."/>
            <person name="Ochaya S."/>
            <person name="Butler C.E."/>
            <person name="Messenger L.A."/>
            <person name="Lewis M.D."/>
            <person name="Llewellyn M.S."/>
            <person name="Marinkelle C.J."/>
            <person name="Tyler K.M."/>
            <person name="Miles M.A."/>
            <person name="Andersson B."/>
        </authorList>
    </citation>
    <scope>NUCLEOTIDE SEQUENCE [LARGE SCALE GENOMIC DNA]</scope>
    <source>
        <strain evidence="3 4">B7</strain>
    </source>
</reference>
<feature type="compositionally biased region" description="Low complexity" evidence="1">
    <location>
        <begin position="781"/>
        <end position="791"/>
    </location>
</feature>
<dbReference type="Pfam" id="PF23025">
    <property type="entry name" value="YbjQ_2"/>
    <property type="match status" value="3"/>
</dbReference>
<protein>
    <recommendedName>
        <fullName evidence="2">C2 domain-containing protein</fullName>
    </recommendedName>
</protein>
<dbReference type="GO" id="GO:0005544">
    <property type="term" value="F:calcium-dependent phospholipid binding"/>
    <property type="evidence" value="ECO:0007669"/>
    <property type="project" value="InterPro"/>
</dbReference>
<dbReference type="Pfam" id="PF23128">
    <property type="entry name" value="YbjQ_4"/>
    <property type="match status" value="1"/>
</dbReference>
<dbReference type="GO" id="GO:0031340">
    <property type="term" value="P:positive regulation of vesicle fusion"/>
    <property type="evidence" value="ECO:0007669"/>
    <property type="project" value="TreeGrafter"/>
</dbReference>
<dbReference type="PANTHER" id="PTHR37412:SF2">
    <property type="entry name" value="C2 DOMAIN-CONTAINING PROTEIN 5"/>
    <property type="match status" value="1"/>
</dbReference>
<dbReference type="GO" id="GO:0005886">
    <property type="term" value="C:plasma membrane"/>
    <property type="evidence" value="ECO:0007669"/>
    <property type="project" value="TreeGrafter"/>
</dbReference>
<dbReference type="SUPFAM" id="SSF49562">
    <property type="entry name" value="C2 domain (Calcium/lipid-binding domain, CaLB)"/>
    <property type="match status" value="1"/>
</dbReference>
<dbReference type="AlphaFoldDB" id="K2NIU1"/>
<dbReference type="OrthoDB" id="419768at2759"/>
<dbReference type="InterPro" id="IPR000008">
    <property type="entry name" value="C2_dom"/>
</dbReference>
<evidence type="ECO:0000259" key="2">
    <source>
        <dbReference type="PROSITE" id="PS50004"/>
    </source>
</evidence>
<feature type="domain" description="C2" evidence="2">
    <location>
        <begin position="1"/>
        <end position="107"/>
    </location>
</feature>
<dbReference type="GO" id="GO:0090314">
    <property type="term" value="P:positive regulation of protein targeting to membrane"/>
    <property type="evidence" value="ECO:0007669"/>
    <property type="project" value="TreeGrafter"/>
</dbReference>
<name>K2NIU1_TRYCR</name>
<sequence>MATLKVTVHEAWDLPIMDRTTGLADPYVVVRLNDLEYTTEIVHMSRHPVWNTVFRIDTPDLFILQEDPLEVRLYDHDIISRDDIVGLTFIDCNSMVLQSNPSMSGWFPLFDTNAKGIRGEIRLTLKIKFHSAENPLAPRLPIRYAPHFTLPDVDQRNRAEDHQCLLPNPQLDMYLAEGFEPLRATRMEHPSIAAEEEGILIFSAWRLDPSVYRVESVLTMVEELIVKADPEHSKLTNLRSTRSTNEARIIQLYKLSGKVRRQLARKVVEMQCNAVLGYVEKFDMESNGIIVRAYGTPCVLSAVKFADRERTERLLPDSTRVALRATEISSGYMTPARDPSVTTLQMQVAESAGGLTAAGAVPGSGVSFAPLPAPTMQQRTSAPENSFCQLPEAEVSTPLQLASNNPPQTCLLSPAVHPQVTSMPCDNYPMTLSRADYGFPSLTAQQTATGARSNVLILTLKDLPSGMIEYIGGYISARSVKIVAKMKSKQMISQERDSWWMELREELKANARAFHCNVILGYEEVVMYHEDVAVLSLSGTAVVLNSTMLPLRCGPEYLYQTARGRFGAQKNCSVLHLFYPNLRLKDFVGEMEFPAVCNVCHRKSVPDVLLVSCTMPQDLMCEEQPRLVHTVVSKAKSAVRGVDLALAVSQALPYIEYSLHKQLIFHLRLQKLNAVFGLRITICIASDTIIGTLTGTGVRLVALPVPSLPRLKFVDPAIQRNKTVMRLVELVAQHTRLKRHQHRNFPPVGVEHQGSLSSSRSSSAVQMEDFNPFETVGGDGESSSESGSDQGPHGIGRVSRACDYVLKIDDEEEAEMMLGMSADLTFEHSLLLTIPYVPEWANTYGSQKRIVINRRFAFQRIHNESVTTGKINECFANAKKAFVQVACRVAMRCCRCPLERLHVMGFTFDFFFEPNSCSLQLRLEGCLMLRTTTQRVRLTELEERSFMECMRRIERYPLPGPILYGNPSASVDIHPPSQDTSTLPHGSLGSAPTLDGNRSSGMGSFVDGEKVMLRNIERRIFVMSNAPYALPFVFERHVSPPVLGSSEGTNSAPLTASDVYGYYKDNRARPGMVERQWQALALLASTAVRNLMEKTGLNSDGKGGVDARHRDGAKSLNSTGSGGPILHQPAQRLPMDLKTLEANDSSIIFTPLDFVAGRSIARYVGRLSQHFIREAYEIDSSEDLGVFFQKTEFEMQCLVQAMVCLMGGNALLKHCVTYHEVWDSDGSGCAFVFVTVTGDVVQTTTLPLVPLLLSNGGSHEEGSDD</sequence>
<dbReference type="InterPro" id="IPR057815">
    <property type="entry name" value="C2CD5_C"/>
</dbReference>
<accession>K2NIU1</accession>
<dbReference type="InterPro" id="IPR038983">
    <property type="entry name" value="C2CD5"/>
</dbReference>
<gene>
    <name evidence="3" type="ORF">MOQ_002168</name>
</gene>
<dbReference type="GO" id="GO:0072659">
    <property type="term" value="P:protein localization to plasma membrane"/>
    <property type="evidence" value="ECO:0007669"/>
    <property type="project" value="TreeGrafter"/>
</dbReference>
<dbReference type="InterPro" id="IPR035892">
    <property type="entry name" value="C2_domain_sf"/>
</dbReference>
<dbReference type="EMBL" id="AHKC01008650">
    <property type="protein sequence ID" value="EKF37639.1"/>
    <property type="molecule type" value="Genomic_DNA"/>
</dbReference>
<dbReference type="Gene3D" id="2.60.40.150">
    <property type="entry name" value="C2 domain"/>
    <property type="match status" value="1"/>
</dbReference>
<dbReference type="SMART" id="SM00239">
    <property type="entry name" value="C2"/>
    <property type="match status" value="1"/>
</dbReference>
<dbReference type="GO" id="GO:0005509">
    <property type="term" value="F:calcium ion binding"/>
    <property type="evidence" value="ECO:0007669"/>
    <property type="project" value="TreeGrafter"/>
</dbReference>
<organism evidence="3 4">
    <name type="scientific">Trypanosoma cruzi marinkellei</name>
    <dbReference type="NCBI Taxonomy" id="85056"/>
    <lineage>
        <taxon>Eukaryota</taxon>
        <taxon>Discoba</taxon>
        <taxon>Euglenozoa</taxon>
        <taxon>Kinetoplastea</taxon>
        <taxon>Metakinetoplastina</taxon>
        <taxon>Trypanosomatida</taxon>
        <taxon>Trypanosomatidae</taxon>
        <taxon>Trypanosoma</taxon>
        <taxon>Schizotrypanum</taxon>
    </lineage>
</organism>
<dbReference type="Pfam" id="PF00168">
    <property type="entry name" value="C2"/>
    <property type="match status" value="1"/>
</dbReference>
<dbReference type="GO" id="GO:0065002">
    <property type="term" value="P:intracellular protein transmembrane transport"/>
    <property type="evidence" value="ECO:0007669"/>
    <property type="project" value="TreeGrafter"/>
</dbReference>
<dbReference type="InterPro" id="IPR056431">
    <property type="entry name" value="C2CD5_YbjQ-rel_dom"/>
</dbReference>
<keyword evidence="4" id="KW-1185">Reference proteome</keyword>
<feature type="region of interest" description="Disordered" evidence="1">
    <location>
        <begin position="969"/>
        <end position="1000"/>
    </location>
</feature>
<evidence type="ECO:0000313" key="4">
    <source>
        <dbReference type="Proteomes" id="UP000007350"/>
    </source>
</evidence>